<evidence type="ECO:0000313" key="4">
    <source>
        <dbReference type="Proteomes" id="UP000242502"/>
    </source>
</evidence>
<comment type="similarity">
    <text evidence="1">Belongs to the RelB/DinJ antitoxin family.</text>
</comment>
<dbReference type="InterPro" id="IPR007337">
    <property type="entry name" value="RelB/DinJ"/>
</dbReference>
<dbReference type="AlphaFoldDB" id="A0A1D2QLP2"/>
<comment type="caution">
    <text evidence="3">The sequence shown here is derived from an EMBL/GenBank/DDBJ whole genome shotgun (WGS) entry which is preliminary data.</text>
</comment>
<protein>
    <recommendedName>
        <fullName evidence="5">Damage-inducible protein J</fullName>
    </recommendedName>
</protein>
<dbReference type="Proteomes" id="UP000242502">
    <property type="component" value="Unassembled WGS sequence"/>
</dbReference>
<evidence type="ECO:0000256" key="1">
    <source>
        <dbReference type="ARBA" id="ARBA00010562"/>
    </source>
</evidence>
<evidence type="ECO:0000313" key="3">
    <source>
        <dbReference type="EMBL" id="ODS22483.1"/>
    </source>
</evidence>
<proteinExistence type="inferred from homology"/>
<dbReference type="GO" id="GO:0006351">
    <property type="term" value="P:DNA-templated transcription"/>
    <property type="evidence" value="ECO:0007669"/>
    <property type="project" value="TreeGrafter"/>
</dbReference>
<organism evidence="3 4">
    <name type="scientific">Candidatus Endobugula sertula</name>
    <name type="common">Bugula neritina bacterial symbiont</name>
    <dbReference type="NCBI Taxonomy" id="62101"/>
    <lineage>
        <taxon>Bacteria</taxon>
        <taxon>Pseudomonadati</taxon>
        <taxon>Pseudomonadota</taxon>
        <taxon>Gammaproteobacteria</taxon>
        <taxon>Cellvibrionales</taxon>
        <taxon>Cellvibrionaceae</taxon>
        <taxon>Candidatus Endobugula</taxon>
    </lineage>
</organism>
<dbReference type="STRING" id="62101.AB835_13950"/>
<reference evidence="3 4" key="1">
    <citation type="journal article" date="2016" name="Appl. Environ. Microbiol.">
        <title>Lack of Overt Genome Reduction in the Bryostatin-Producing Bryozoan Symbiont "Candidatus Endobugula sertula".</title>
        <authorList>
            <person name="Miller I.J."/>
            <person name="Vanee N."/>
            <person name="Fong S.S."/>
            <person name="Lim-Fong G.E."/>
            <person name="Kwan J.C."/>
        </authorList>
    </citation>
    <scope>NUCLEOTIDE SEQUENCE [LARGE SCALE GENOMIC DNA]</scope>
    <source>
        <strain evidence="3">AB1-4</strain>
    </source>
</reference>
<dbReference type="GO" id="GO:0044010">
    <property type="term" value="P:single-species biofilm formation"/>
    <property type="evidence" value="ECO:0007669"/>
    <property type="project" value="InterPro"/>
</dbReference>
<keyword evidence="2" id="KW-1277">Toxin-antitoxin system</keyword>
<accession>A0A1D2QLP2</accession>
<dbReference type="PANTHER" id="PTHR38781:SF1">
    <property type="entry name" value="ANTITOXIN DINJ-RELATED"/>
    <property type="match status" value="1"/>
</dbReference>
<dbReference type="PIRSF" id="PIRSF003108">
    <property type="entry name" value="DinJ"/>
    <property type="match status" value="1"/>
</dbReference>
<sequence length="87" mass="9333">MATNDTVQARVSPELKADAEAVFSSMGLKTSDAIRLFLQQSVNTGGLPFQPKAKIPNAETLAAMKEAENGEGTRYNSVDALFDDLND</sequence>
<evidence type="ECO:0008006" key="5">
    <source>
        <dbReference type="Google" id="ProtNLM"/>
    </source>
</evidence>
<dbReference type="GO" id="GO:0015643">
    <property type="term" value="F:toxic substance binding"/>
    <property type="evidence" value="ECO:0007669"/>
    <property type="project" value="InterPro"/>
</dbReference>
<evidence type="ECO:0000256" key="2">
    <source>
        <dbReference type="ARBA" id="ARBA00022649"/>
    </source>
</evidence>
<dbReference type="PANTHER" id="PTHR38781">
    <property type="entry name" value="ANTITOXIN DINJ-RELATED"/>
    <property type="match status" value="1"/>
</dbReference>
<dbReference type="NCBIfam" id="TIGR02384">
    <property type="entry name" value="RelB_DinJ"/>
    <property type="match status" value="1"/>
</dbReference>
<gene>
    <name evidence="3" type="ORF">AB835_13950</name>
</gene>
<dbReference type="InterPro" id="IPR026262">
    <property type="entry name" value="DinJ"/>
</dbReference>
<dbReference type="Gene3D" id="1.10.1220.10">
    <property type="entry name" value="Met repressor-like"/>
    <property type="match status" value="1"/>
</dbReference>
<dbReference type="Pfam" id="PF04221">
    <property type="entry name" value="RelB"/>
    <property type="match status" value="1"/>
</dbReference>
<dbReference type="InterPro" id="IPR013321">
    <property type="entry name" value="Arc_rbn_hlx_hlx"/>
</dbReference>
<dbReference type="GO" id="GO:0006355">
    <property type="term" value="P:regulation of DNA-templated transcription"/>
    <property type="evidence" value="ECO:0007669"/>
    <property type="project" value="InterPro"/>
</dbReference>
<dbReference type="EMBL" id="MDLC01000075">
    <property type="protein sequence ID" value="ODS22483.1"/>
    <property type="molecule type" value="Genomic_DNA"/>
</dbReference>
<dbReference type="GO" id="GO:0000987">
    <property type="term" value="F:cis-regulatory region sequence-specific DNA binding"/>
    <property type="evidence" value="ECO:0007669"/>
    <property type="project" value="InterPro"/>
</dbReference>
<name>A0A1D2QLP2_9GAMM</name>